<dbReference type="OrthoDB" id="975430at2"/>
<reference evidence="3" key="1">
    <citation type="submission" date="2015-07" db="EMBL/GenBank/DDBJ databases">
        <title>Genome sequencing of Sunxiuqinia dokdonensis strain SK.</title>
        <authorList>
            <person name="Ahn S."/>
            <person name="Kim B.-C."/>
        </authorList>
    </citation>
    <scope>NUCLEOTIDE SEQUENCE [LARGE SCALE GENOMIC DNA]</scope>
    <source>
        <strain evidence="3">SK</strain>
    </source>
</reference>
<comment type="caution">
    <text evidence="2">The sequence shown here is derived from an EMBL/GenBank/DDBJ whole genome shotgun (WGS) entry which is preliminary data.</text>
</comment>
<protein>
    <submittedName>
        <fullName evidence="2">Uncharacterized protein</fullName>
    </submittedName>
</protein>
<evidence type="ECO:0000256" key="1">
    <source>
        <dbReference type="SAM" id="SignalP"/>
    </source>
</evidence>
<keyword evidence="1" id="KW-0732">Signal</keyword>
<dbReference type="Proteomes" id="UP000036958">
    <property type="component" value="Unassembled WGS sequence"/>
</dbReference>
<evidence type="ECO:0000313" key="2">
    <source>
        <dbReference type="EMBL" id="KOH45952.1"/>
    </source>
</evidence>
<feature type="chain" id="PRO_5005591502" evidence="1">
    <location>
        <begin position="20"/>
        <end position="300"/>
    </location>
</feature>
<accession>A0A0L8VCN2</accession>
<name>A0A0L8VCN2_9BACT</name>
<dbReference type="AlphaFoldDB" id="A0A0L8VCN2"/>
<dbReference type="RefSeq" id="WP_053180698.1">
    <property type="nucleotide sequence ID" value="NZ_LGIA01000058.1"/>
</dbReference>
<organism evidence="2 3">
    <name type="scientific">Sunxiuqinia dokdonensis</name>
    <dbReference type="NCBI Taxonomy" id="1409788"/>
    <lineage>
        <taxon>Bacteria</taxon>
        <taxon>Pseudomonadati</taxon>
        <taxon>Bacteroidota</taxon>
        <taxon>Bacteroidia</taxon>
        <taxon>Marinilabiliales</taxon>
        <taxon>Prolixibacteraceae</taxon>
        <taxon>Sunxiuqinia</taxon>
    </lineage>
</organism>
<gene>
    <name evidence="2" type="ORF">NC99_12290</name>
</gene>
<proteinExistence type="predicted"/>
<evidence type="ECO:0000313" key="3">
    <source>
        <dbReference type="Proteomes" id="UP000036958"/>
    </source>
</evidence>
<sequence>MKRLIFFTLACFSIVCAQAQEDWSWWNETHGWESGMPGWRSFLTISPGYLGPNALPVPDVANGLLEKAKSVKLSSDFHFRKGDHTQNLAGRFYFPFSDKIAIEVYGVWLEHYAMSDAIRDERAARDRDGNGLAIGDLYFGTSIQLVKDRKFPNTLVRMVGKTASGRPFDAARYSDSPGYFFDFSFSKEVPHLMGRMNGLPFASFGFYSWQTNDMNNLQNDALMYSAGFEFSNEKWTVTNSVSGYSGYKNERDQPAVYTFSAKKALRKNALQFQYICGLHDWKYQTIKIAPGHPIFHRNND</sequence>
<keyword evidence="3" id="KW-1185">Reference proteome</keyword>
<dbReference type="EMBL" id="LGIA01000058">
    <property type="protein sequence ID" value="KOH45952.1"/>
    <property type="molecule type" value="Genomic_DNA"/>
</dbReference>
<feature type="signal peptide" evidence="1">
    <location>
        <begin position="1"/>
        <end position="19"/>
    </location>
</feature>